<evidence type="ECO:0000256" key="2">
    <source>
        <dbReference type="ARBA" id="ARBA00023125"/>
    </source>
</evidence>
<dbReference type="Pfam" id="PF00440">
    <property type="entry name" value="TetR_N"/>
    <property type="match status" value="1"/>
</dbReference>
<gene>
    <name evidence="6" type="ORF">HNQ88_001873</name>
</gene>
<feature type="domain" description="HTH tetR-type" evidence="5">
    <location>
        <begin position="9"/>
        <end position="69"/>
    </location>
</feature>
<evidence type="ECO:0000256" key="4">
    <source>
        <dbReference type="PROSITE-ProRule" id="PRU00335"/>
    </source>
</evidence>
<dbReference type="InterPro" id="IPR001647">
    <property type="entry name" value="HTH_TetR"/>
</dbReference>
<keyword evidence="7" id="KW-1185">Reference proteome</keyword>
<dbReference type="Gene3D" id="1.10.357.10">
    <property type="entry name" value="Tetracycline Repressor, domain 2"/>
    <property type="match status" value="1"/>
</dbReference>
<dbReference type="GO" id="GO:0003677">
    <property type="term" value="F:DNA binding"/>
    <property type="evidence" value="ECO:0007669"/>
    <property type="project" value="UniProtKB-UniRule"/>
</dbReference>
<evidence type="ECO:0000313" key="6">
    <source>
        <dbReference type="EMBL" id="MDR6238836.1"/>
    </source>
</evidence>
<comment type="caution">
    <text evidence="6">The sequence shown here is derived from an EMBL/GenBank/DDBJ whole genome shotgun (WGS) entry which is preliminary data.</text>
</comment>
<dbReference type="Proteomes" id="UP001185092">
    <property type="component" value="Unassembled WGS sequence"/>
</dbReference>
<dbReference type="InterPro" id="IPR009057">
    <property type="entry name" value="Homeodomain-like_sf"/>
</dbReference>
<dbReference type="RefSeq" id="WP_309938342.1">
    <property type="nucleotide sequence ID" value="NZ_AP025305.1"/>
</dbReference>
<keyword evidence="2 4" id="KW-0238">DNA-binding</keyword>
<accession>A0AAE3XJE1</accession>
<dbReference type="SUPFAM" id="SSF46689">
    <property type="entry name" value="Homeodomain-like"/>
    <property type="match status" value="1"/>
</dbReference>
<feature type="DNA-binding region" description="H-T-H motif" evidence="4">
    <location>
        <begin position="32"/>
        <end position="51"/>
    </location>
</feature>
<proteinExistence type="predicted"/>
<dbReference type="InterPro" id="IPR036271">
    <property type="entry name" value="Tet_transcr_reg_TetR-rel_C_sf"/>
</dbReference>
<keyword evidence="1" id="KW-0805">Transcription regulation</keyword>
<dbReference type="SUPFAM" id="SSF48498">
    <property type="entry name" value="Tetracyclin repressor-like, C-terminal domain"/>
    <property type="match status" value="1"/>
</dbReference>
<evidence type="ECO:0000259" key="5">
    <source>
        <dbReference type="PROSITE" id="PS50977"/>
    </source>
</evidence>
<dbReference type="EMBL" id="JAVDQD010000002">
    <property type="protein sequence ID" value="MDR6238836.1"/>
    <property type="molecule type" value="Genomic_DNA"/>
</dbReference>
<evidence type="ECO:0000256" key="3">
    <source>
        <dbReference type="ARBA" id="ARBA00023163"/>
    </source>
</evidence>
<evidence type="ECO:0000256" key="1">
    <source>
        <dbReference type="ARBA" id="ARBA00023015"/>
    </source>
</evidence>
<dbReference type="AlphaFoldDB" id="A0AAE3XJE1"/>
<protein>
    <submittedName>
        <fullName evidence="6">AcrR family transcriptional regulator</fullName>
    </submittedName>
</protein>
<dbReference type="PANTHER" id="PTHR47506">
    <property type="entry name" value="TRANSCRIPTIONAL REGULATORY PROTEIN"/>
    <property type="match status" value="1"/>
</dbReference>
<organism evidence="6 7">
    <name type="scientific">Aureibacter tunicatorum</name>
    <dbReference type="NCBI Taxonomy" id="866807"/>
    <lineage>
        <taxon>Bacteria</taxon>
        <taxon>Pseudomonadati</taxon>
        <taxon>Bacteroidota</taxon>
        <taxon>Cytophagia</taxon>
        <taxon>Cytophagales</taxon>
        <taxon>Persicobacteraceae</taxon>
        <taxon>Aureibacter</taxon>
    </lineage>
</organism>
<dbReference type="PANTHER" id="PTHR47506:SF3">
    <property type="entry name" value="HTH-TYPE TRANSCRIPTIONAL REGULATOR LMRA"/>
    <property type="match status" value="1"/>
</dbReference>
<name>A0AAE3XJE1_9BACT</name>
<dbReference type="PROSITE" id="PS50977">
    <property type="entry name" value="HTH_TETR_2"/>
    <property type="match status" value="1"/>
</dbReference>
<reference evidence="6" key="1">
    <citation type="submission" date="2023-07" db="EMBL/GenBank/DDBJ databases">
        <title>Genomic Encyclopedia of Type Strains, Phase IV (KMG-IV): sequencing the most valuable type-strain genomes for metagenomic binning, comparative biology and taxonomic classification.</title>
        <authorList>
            <person name="Goeker M."/>
        </authorList>
    </citation>
    <scope>NUCLEOTIDE SEQUENCE</scope>
    <source>
        <strain evidence="6">DSM 26174</strain>
    </source>
</reference>
<dbReference type="PRINTS" id="PR00455">
    <property type="entry name" value="HTHTETR"/>
</dbReference>
<evidence type="ECO:0000313" key="7">
    <source>
        <dbReference type="Proteomes" id="UP001185092"/>
    </source>
</evidence>
<keyword evidence="3" id="KW-0804">Transcription</keyword>
<sequence>MAKEKAKKKSVKERTIEAASRLFYEDGYNQTGINQIIEEASVAKASLYQHFRSKEDIAVAYLERRHENWMNALEEFTSKAEHSHEKITMCFDYLDNWLTSENFRGCGFQNIIADLPKDQLKIKEQVLSHKNSLRTWLRKSLSKESSLSINKTNDLADQVLVLMEGAIILSQIQNAAWPIHQAKSACEKLLS</sequence>